<dbReference type="GeneID" id="91091954"/>
<accession>A0AAX4JMZ0</accession>
<feature type="region of interest" description="Disordered" evidence="1">
    <location>
        <begin position="244"/>
        <end position="282"/>
    </location>
</feature>
<gene>
    <name evidence="4" type="ORF">L201_001282</name>
</gene>
<evidence type="ECO:0000313" key="4">
    <source>
        <dbReference type="EMBL" id="WWC86406.1"/>
    </source>
</evidence>
<proteinExistence type="predicted"/>
<sequence length="282" mass="28296">MFFSKVLIVSLLSLSTSVLSMPTPTLSDEEGLAKRYYQDHQRYHRSTGSNAHPSASVSAVPSAGGQRKVKKPIPTAASNSTGPLPLGALEDLARCPAQQMACPVSPMTDVELAQSNADTPYECVLSQEDLYSCGGCTTLGTGLDCTAIPGVLSVSCSIGVCDVYSCKPGFTVTSDGQGCVEVISQNATIPSTEPSNSANITGIDTSPLPTANSTEEITASVTATGIVETVSASIETGAVSATASEAPSSAGASEAAPTSSSAEVAPTAAASEAAPAPSVSVA</sequence>
<dbReference type="Pfam" id="PF21671">
    <property type="entry name" value="CPL1-like"/>
    <property type="match status" value="1"/>
</dbReference>
<dbReference type="RefSeq" id="XP_066073169.1">
    <property type="nucleotide sequence ID" value="XM_066217072.1"/>
</dbReference>
<feature type="region of interest" description="Disordered" evidence="1">
    <location>
        <begin position="42"/>
        <end position="82"/>
    </location>
</feature>
<feature type="compositionally biased region" description="Low complexity" evidence="1">
    <location>
        <begin position="51"/>
        <end position="63"/>
    </location>
</feature>
<feature type="signal peptide" evidence="2">
    <location>
        <begin position="1"/>
        <end position="20"/>
    </location>
</feature>
<name>A0AAX4JMZ0_9TREE</name>
<feature type="domain" description="Protein CPL1-like" evidence="3">
    <location>
        <begin position="121"/>
        <end position="180"/>
    </location>
</feature>
<feature type="chain" id="PRO_5044027919" description="Protein CPL1-like domain-containing protein" evidence="2">
    <location>
        <begin position="21"/>
        <end position="282"/>
    </location>
</feature>
<evidence type="ECO:0000313" key="5">
    <source>
        <dbReference type="Proteomes" id="UP001355207"/>
    </source>
</evidence>
<keyword evidence="5" id="KW-1185">Reference proteome</keyword>
<protein>
    <recommendedName>
        <fullName evidence="3">Protein CPL1-like domain-containing protein</fullName>
    </recommendedName>
</protein>
<dbReference type="PANTHER" id="PTHR35192">
    <property type="entry name" value="PROTEIN, PUTATIVE-RELATED"/>
    <property type="match status" value="1"/>
</dbReference>
<dbReference type="EMBL" id="CP144098">
    <property type="protein sequence ID" value="WWC86406.1"/>
    <property type="molecule type" value="Genomic_DNA"/>
</dbReference>
<dbReference type="InterPro" id="IPR038955">
    <property type="entry name" value="PriA/CPL1_fungi"/>
</dbReference>
<dbReference type="InterPro" id="IPR048661">
    <property type="entry name" value="CPL1-like"/>
</dbReference>
<evidence type="ECO:0000256" key="1">
    <source>
        <dbReference type="SAM" id="MobiDB-lite"/>
    </source>
</evidence>
<dbReference type="Proteomes" id="UP001355207">
    <property type="component" value="Chromosome 1"/>
</dbReference>
<evidence type="ECO:0000259" key="3">
    <source>
        <dbReference type="Pfam" id="PF21671"/>
    </source>
</evidence>
<keyword evidence="2" id="KW-0732">Signal</keyword>
<evidence type="ECO:0000256" key="2">
    <source>
        <dbReference type="SAM" id="SignalP"/>
    </source>
</evidence>
<organism evidence="4 5">
    <name type="scientific">Kwoniella dendrophila CBS 6074</name>
    <dbReference type="NCBI Taxonomy" id="1295534"/>
    <lineage>
        <taxon>Eukaryota</taxon>
        <taxon>Fungi</taxon>
        <taxon>Dikarya</taxon>
        <taxon>Basidiomycota</taxon>
        <taxon>Agaricomycotina</taxon>
        <taxon>Tremellomycetes</taxon>
        <taxon>Tremellales</taxon>
        <taxon>Cryptococcaceae</taxon>
        <taxon>Kwoniella</taxon>
    </lineage>
</organism>
<dbReference type="AlphaFoldDB" id="A0AAX4JMZ0"/>
<feature type="region of interest" description="Disordered" evidence="1">
    <location>
        <begin position="190"/>
        <end position="211"/>
    </location>
</feature>
<dbReference type="PANTHER" id="PTHR35192:SF2">
    <property type="entry name" value="APPLE DOMAIN-CONTAINING PROTEIN"/>
    <property type="match status" value="1"/>
</dbReference>
<reference evidence="4 5" key="1">
    <citation type="submission" date="2024-01" db="EMBL/GenBank/DDBJ databases">
        <title>Comparative genomics of Cryptococcus and Kwoniella reveals pathogenesis evolution and contrasting modes of karyotype evolution via chromosome fusion or intercentromeric recombination.</title>
        <authorList>
            <person name="Coelho M.A."/>
            <person name="David-Palma M."/>
            <person name="Shea T."/>
            <person name="Bowers K."/>
            <person name="McGinley-Smith S."/>
            <person name="Mohammad A.W."/>
            <person name="Gnirke A."/>
            <person name="Yurkov A.M."/>
            <person name="Nowrousian M."/>
            <person name="Sun S."/>
            <person name="Cuomo C.A."/>
            <person name="Heitman J."/>
        </authorList>
    </citation>
    <scope>NUCLEOTIDE SEQUENCE [LARGE SCALE GENOMIC DNA]</scope>
    <source>
        <strain evidence="4 5">CBS 6074</strain>
    </source>
</reference>